<feature type="non-terminal residue" evidence="2">
    <location>
        <position position="245"/>
    </location>
</feature>
<reference evidence="2" key="1">
    <citation type="journal article" date="2014" name="Front. Microbiol.">
        <title>High frequency of phylogenetically diverse reductive dehalogenase-homologous genes in deep subseafloor sedimentary metagenomes.</title>
        <authorList>
            <person name="Kawai M."/>
            <person name="Futagami T."/>
            <person name="Toyoda A."/>
            <person name="Takaki Y."/>
            <person name="Nishi S."/>
            <person name="Hori S."/>
            <person name="Arai W."/>
            <person name="Tsubouchi T."/>
            <person name="Morono Y."/>
            <person name="Uchiyama I."/>
            <person name="Ito T."/>
            <person name="Fujiyama A."/>
            <person name="Inagaki F."/>
            <person name="Takami H."/>
        </authorList>
    </citation>
    <scope>NUCLEOTIDE SEQUENCE</scope>
    <source>
        <strain evidence="2">Expedition CK06-06</strain>
    </source>
</reference>
<name>X1SB63_9ZZZZ</name>
<organism evidence="2">
    <name type="scientific">marine sediment metagenome</name>
    <dbReference type="NCBI Taxonomy" id="412755"/>
    <lineage>
        <taxon>unclassified sequences</taxon>
        <taxon>metagenomes</taxon>
        <taxon>ecological metagenomes</taxon>
    </lineage>
</organism>
<evidence type="ECO:0008006" key="3">
    <source>
        <dbReference type="Google" id="ProtNLM"/>
    </source>
</evidence>
<dbReference type="AlphaFoldDB" id="X1SB63"/>
<gene>
    <name evidence="2" type="ORF">S12H4_36309</name>
</gene>
<dbReference type="EMBL" id="BARW01021636">
    <property type="protein sequence ID" value="GAI90272.1"/>
    <property type="molecule type" value="Genomic_DNA"/>
</dbReference>
<proteinExistence type="predicted"/>
<feature type="compositionally biased region" description="Basic and acidic residues" evidence="1">
    <location>
        <begin position="136"/>
        <end position="159"/>
    </location>
</feature>
<sequence length="245" mass="27345">MPLPWIKMWVEALDDPKLTRMSLAERGAWWGILKLTRKCGDGNKIVSGGEGLSVDEIAEALHIKTDEDRQALESMITKMGKRGSLKWIENILTVVHWEERQRIPPSAEREAVAERVRKYRERQKRLGETPEVISEMAERPRARDSKKATRSGDSEEATRVPRVRASHGGQPGDSKEATRSQGGQPGDSKEATRSQGGQPGDSKEATRSQDKEIMAVWSGIKNFPPVSQSLTKSFLAEMRAEFPGV</sequence>
<accession>X1SB63</accession>
<feature type="compositionally biased region" description="Basic and acidic residues" evidence="1">
    <location>
        <begin position="201"/>
        <end position="211"/>
    </location>
</feature>
<feature type="region of interest" description="Disordered" evidence="1">
    <location>
        <begin position="127"/>
        <end position="211"/>
    </location>
</feature>
<evidence type="ECO:0000256" key="1">
    <source>
        <dbReference type="SAM" id="MobiDB-lite"/>
    </source>
</evidence>
<evidence type="ECO:0000313" key="2">
    <source>
        <dbReference type="EMBL" id="GAI90272.1"/>
    </source>
</evidence>
<comment type="caution">
    <text evidence="2">The sequence shown here is derived from an EMBL/GenBank/DDBJ whole genome shotgun (WGS) entry which is preliminary data.</text>
</comment>
<protein>
    <recommendedName>
        <fullName evidence="3">Phage replisome organiser N-terminal domain-containing protein</fullName>
    </recommendedName>
</protein>